<dbReference type="AlphaFoldDB" id="A0A212RXA5"/>
<accession>A0A212RXA5</accession>
<protein>
    <submittedName>
        <fullName evidence="5">Transcriptional regulator, DeoR family</fullName>
    </submittedName>
</protein>
<dbReference type="PROSITE" id="PS00894">
    <property type="entry name" value="HTH_DEOR_1"/>
    <property type="match status" value="1"/>
</dbReference>
<dbReference type="Pfam" id="PF08220">
    <property type="entry name" value="HTH_DeoR"/>
    <property type="match status" value="1"/>
</dbReference>
<sequence>MASFNGDDTRQGRSSPTERLARLAQAVRLDGVMRLRDAAALLGVSEMTVRRDLKHPLSPFAYLGGYIVAAPDTETPYSIDTEKDVHARAKAKACAKALSLVRPDETIFIDCGTTLPHLAVGLSQGMPLTVVTYALNIAERLAGRPSIRLILLGGVYEPASASFAAGPQLALLDQLGVTKAFISAGGLHPERGATCSNFHEVPVKQKALAVALETHLVIDRSKEGLVRPAWFAPADAFTSIISA</sequence>
<dbReference type="InterPro" id="IPR014036">
    <property type="entry name" value="DeoR-like_C"/>
</dbReference>
<dbReference type="PANTHER" id="PTHR30363:SF8">
    <property type="entry name" value="DEOXYRIBOSE OPERON REPRESSOR"/>
    <property type="match status" value="1"/>
</dbReference>
<evidence type="ECO:0000313" key="6">
    <source>
        <dbReference type="Proteomes" id="UP000197065"/>
    </source>
</evidence>
<evidence type="ECO:0000256" key="2">
    <source>
        <dbReference type="ARBA" id="ARBA00023125"/>
    </source>
</evidence>
<dbReference type="Proteomes" id="UP000197065">
    <property type="component" value="Unassembled WGS sequence"/>
</dbReference>
<organism evidence="5 6">
    <name type="scientific">Arboricoccus pini</name>
    <dbReference type="NCBI Taxonomy" id="1963835"/>
    <lineage>
        <taxon>Bacteria</taxon>
        <taxon>Pseudomonadati</taxon>
        <taxon>Pseudomonadota</taxon>
        <taxon>Alphaproteobacteria</taxon>
        <taxon>Geminicoccales</taxon>
        <taxon>Geminicoccaceae</taxon>
        <taxon>Arboricoccus</taxon>
    </lineage>
</organism>
<evidence type="ECO:0000313" key="5">
    <source>
        <dbReference type="EMBL" id="SNB77253.1"/>
    </source>
</evidence>
<keyword evidence="3" id="KW-0804">Transcription</keyword>
<dbReference type="OrthoDB" id="5685843at2"/>
<dbReference type="InterPro" id="IPR050313">
    <property type="entry name" value="Carb_Metab_HTH_regulators"/>
</dbReference>
<dbReference type="EMBL" id="FYEH01000016">
    <property type="protein sequence ID" value="SNB77253.1"/>
    <property type="molecule type" value="Genomic_DNA"/>
</dbReference>
<dbReference type="PANTHER" id="PTHR30363">
    <property type="entry name" value="HTH-TYPE TRANSCRIPTIONAL REGULATOR SRLR-RELATED"/>
    <property type="match status" value="1"/>
</dbReference>
<evidence type="ECO:0000256" key="1">
    <source>
        <dbReference type="ARBA" id="ARBA00023015"/>
    </source>
</evidence>
<dbReference type="GO" id="GO:0003677">
    <property type="term" value="F:DNA binding"/>
    <property type="evidence" value="ECO:0007669"/>
    <property type="project" value="UniProtKB-KW"/>
</dbReference>
<dbReference type="Pfam" id="PF00455">
    <property type="entry name" value="DeoRC"/>
    <property type="match status" value="1"/>
</dbReference>
<evidence type="ECO:0000256" key="3">
    <source>
        <dbReference type="ARBA" id="ARBA00023163"/>
    </source>
</evidence>
<gene>
    <name evidence="5" type="ORF">SAMN07250955_11649</name>
</gene>
<dbReference type="SUPFAM" id="SSF100950">
    <property type="entry name" value="NagB/RpiA/CoA transferase-like"/>
    <property type="match status" value="1"/>
</dbReference>
<dbReference type="GO" id="GO:0003700">
    <property type="term" value="F:DNA-binding transcription factor activity"/>
    <property type="evidence" value="ECO:0007669"/>
    <property type="project" value="InterPro"/>
</dbReference>
<dbReference type="InterPro" id="IPR001034">
    <property type="entry name" value="DeoR_HTH"/>
</dbReference>
<keyword evidence="1" id="KW-0805">Transcription regulation</keyword>
<keyword evidence="6" id="KW-1185">Reference proteome</keyword>
<keyword evidence="2" id="KW-0238">DNA-binding</keyword>
<reference evidence="5 6" key="1">
    <citation type="submission" date="2017-06" db="EMBL/GenBank/DDBJ databases">
        <authorList>
            <person name="Kim H.J."/>
            <person name="Triplett B.A."/>
        </authorList>
    </citation>
    <scope>NUCLEOTIDE SEQUENCE [LARGE SCALE GENOMIC DNA]</scope>
    <source>
        <strain evidence="5 6">B29T1</strain>
    </source>
</reference>
<dbReference type="SMART" id="SM01134">
    <property type="entry name" value="DeoRC"/>
    <property type="match status" value="1"/>
</dbReference>
<name>A0A212RXA5_9PROT</name>
<dbReference type="SMART" id="SM00420">
    <property type="entry name" value="HTH_DEOR"/>
    <property type="match status" value="1"/>
</dbReference>
<dbReference type="InterPro" id="IPR018356">
    <property type="entry name" value="Tscrpt_reg_HTH_DeoR_CS"/>
</dbReference>
<evidence type="ECO:0000259" key="4">
    <source>
        <dbReference type="PROSITE" id="PS51000"/>
    </source>
</evidence>
<proteinExistence type="predicted"/>
<dbReference type="InterPro" id="IPR037171">
    <property type="entry name" value="NagB/RpiA_transferase-like"/>
</dbReference>
<feature type="domain" description="HTH deoR-type" evidence="4">
    <location>
        <begin position="16"/>
        <end position="68"/>
    </location>
</feature>
<dbReference type="RefSeq" id="WP_088562716.1">
    <property type="nucleotide sequence ID" value="NZ_FYEH01000016.1"/>
</dbReference>
<dbReference type="PROSITE" id="PS51000">
    <property type="entry name" value="HTH_DEOR_2"/>
    <property type="match status" value="1"/>
</dbReference>